<evidence type="ECO:0000313" key="8">
    <source>
        <dbReference type="Proteomes" id="UP000265040"/>
    </source>
</evidence>
<dbReference type="RefSeq" id="XP_026198972.1">
    <property type="nucleotide sequence ID" value="XM_026343187.1"/>
</dbReference>
<protein>
    <recommendedName>
        <fullName evidence="6">AIG1-type G domain-containing protein</fullName>
    </recommendedName>
</protein>
<dbReference type="InterPro" id="IPR045058">
    <property type="entry name" value="GIMA/IAN/Toc"/>
</dbReference>
<evidence type="ECO:0000256" key="4">
    <source>
        <dbReference type="SAM" id="Coils"/>
    </source>
</evidence>
<feature type="coiled-coil region" evidence="4">
    <location>
        <begin position="731"/>
        <end position="769"/>
    </location>
</feature>
<dbReference type="InterPro" id="IPR027417">
    <property type="entry name" value="P-loop_NTPase"/>
</dbReference>
<reference evidence="7" key="1">
    <citation type="submission" date="2021-04" db="EMBL/GenBank/DDBJ databases">
        <authorList>
            <consortium name="Wellcome Sanger Institute Data Sharing"/>
        </authorList>
    </citation>
    <scope>NUCLEOTIDE SEQUENCE [LARGE SCALE GENOMIC DNA]</scope>
</reference>
<feature type="region of interest" description="Disordered" evidence="5">
    <location>
        <begin position="560"/>
        <end position="580"/>
    </location>
</feature>
<feature type="compositionally biased region" description="Basic and acidic residues" evidence="5">
    <location>
        <begin position="527"/>
        <end position="544"/>
    </location>
</feature>
<evidence type="ECO:0000256" key="5">
    <source>
        <dbReference type="SAM" id="MobiDB-lite"/>
    </source>
</evidence>
<keyword evidence="3" id="KW-0342">GTP-binding</keyword>
<dbReference type="OrthoDB" id="8954335at2759"/>
<dbReference type="InParanoid" id="A0A3Q1JNF5"/>
<dbReference type="SUPFAM" id="SSF52540">
    <property type="entry name" value="P-loop containing nucleoside triphosphate hydrolases"/>
    <property type="match status" value="2"/>
</dbReference>
<organism evidence="7 8">
    <name type="scientific">Anabas testudineus</name>
    <name type="common">Climbing perch</name>
    <name type="synonym">Anthias testudineus</name>
    <dbReference type="NCBI Taxonomy" id="64144"/>
    <lineage>
        <taxon>Eukaryota</taxon>
        <taxon>Metazoa</taxon>
        <taxon>Chordata</taxon>
        <taxon>Craniata</taxon>
        <taxon>Vertebrata</taxon>
        <taxon>Euteleostomi</taxon>
        <taxon>Actinopterygii</taxon>
        <taxon>Neopterygii</taxon>
        <taxon>Teleostei</taxon>
        <taxon>Neoteleostei</taxon>
        <taxon>Acanthomorphata</taxon>
        <taxon>Anabantaria</taxon>
        <taxon>Anabantiformes</taxon>
        <taxon>Anabantoidei</taxon>
        <taxon>Anabantidae</taxon>
        <taxon>Anabas</taxon>
    </lineage>
</organism>
<dbReference type="PANTHER" id="PTHR10903:SF170">
    <property type="entry name" value="GTPASE IMAP FAMILY MEMBER 7"/>
    <property type="match status" value="1"/>
</dbReference>
<feature type="region of interest" description="Disordered" evidence="5">
    <location>
        <begin position="617"/>
        <end position="647"/>
    </location>
</feature>
<proteinExistence type="inferred from homology"/>
<dbReference type="GeneTree" id="ENSGT01120000271858"/>
<keyword evidence="8" id="KW-1185">Reference proteome</keyword>
<dbReference type="InterPro" id="IPR006703">
    <property type="entry name" value="G_AIG1"/>
</dbReference>
<reference evidence="7" key="2">
    <citation type="submission" date="2025-08" db="UniProtKB">
        <authorList>
            <consortium name="Ensembl"/>
        </authorList>
    </citation>
    <scope>IDENTIFICATION</scope>
</reference>
<evidence type="ECO:0000256" key="3">
    <source>
        <dbReference type="ARBA" id="ARBA00023134"/>
    </source>
</evidence>
<dbReference type="GO" id="GO:0005525">
    <property type="term" value="F:GTP binding"/>
    <property type="evidence" value="ECO:0007669"/>
    <property type="project" value="UniProtKB-KW"/>
</dbReference>
<dbReference type="CDD" id="cd01852">
    <property type="entry name" value="AIG1"/>
    <property type="match status" value="1"/>
</dbReference>
<keyword evidence="2" id="KW-0547">Nucleotide-binding</keyword>
<dbReference type="GeneID" id="113150613"/>
<evidence type="ECO:0000256" key="2">
    <source>
        <dbReference type="ARBA" id="ARBA00022741"/>
    </source>
</evidence>
<sequence>MASSVKATRASELRIVVFGKSDSEKTTLSNFIRREKQTNKKISRKYSVRGEWKRIPVTVTITPDVFVLNVQKQRHEIKMCVAQCPPGPNVLLLLVNPSDFAEEDRHTLQSLLSLFGADAFKYSMVIITHKDEVKNSAVDNIIQDCGKRQYRVNFDKKDLPEHDHQTMMEMMEQIVSDNRGGHLNCTEGAEPKEAPQCDKSKPPLHNNIKDKQHIPRSLDTVKKPMELGGFTKEMIPKPCTTKVSRHKPHLKVPNLKKQSTDRLRIVLIGKTGSGKSATANTILGKECFHSKVSIKSVTKLCKREEGEIDGRPVAVVDTPGLFDTTLSNDEVKQELVKCISLLSPGPHVILLVLSIGRLTQEEKDTVELIKNFFGQKSEDFIIVVFTRGDDLKNQSIESFIEEDSEDYVKQLTSKCGGRYLVFNNNDQNNRSQVSQLLTKIDTMVRENGGCYYTSAMFKEAEAAIQKEMERILTEKEEEVIRLKREVERKHEETIRDNMKKTEKERAERDRVLKEMEEHINNKQMNKKKTEEKRAEVERKRKGQDEIQRKQWEQKILNLEEKLKTESQRKTTESKKLMQTMEEIKKERETWEKERKEWWEKQHQDQLKQQEEQAQLQKLKEKYEKEKQENELRRKEEDQIRREQDEKEWKELQENFQKTVEDMKTKSEEDARKQAEEFNEFRQKYTTDFAALTEKHYKEIENMKGKQQKNTDFMIKQLTMNKAYQIEFDCLKRKQEEEMHELKQNLHIQSKDIDELKKAHEEEINNWIQEHVKKATANKTCSIL</sequence>
<reference evidence="7" key="3">
    <citation type="submission" date="2025-09" db="UniProtKB">
        <authorList>
            <consortium name="Ensembl"/>
        </authorList>
    </citation>
    <scope>IDENTIFICATION</scope>
</reference>
<dbReference type="RefSeq" id="XP_026198971.1">
    <property type="nucleotide sequence ID" value="XM_026343186.1"/>
</dbReference>
<dbReference type="Gene3D" id="3.40.50.300">
    <property type="entry name" value="P-loop containing nucleotide triphosphate hydrolases"/>
    <property type="match status" value="2"/>
</dbReference>
<evidence type="ECO:0000259" key="6">
    <source>
        <dbReference type="PROSITE" id="PS51720"/>
    </source>
</evidence>
<feature type="region of interest" description="Disordered" evidence="5">
    <location>
        <begin position="189"/>
        <end position="210"/>
    </location>
</feature>
<feature type="region of interest" description="Disordered" evidence="5">
    <location>
        <begin position="521"/>
        <end position="544"/>
    </location>
</feature>
<dbReference type="Pfam" id="PF04548">
    <property type="entry name" value="AIG1"/>
    <property type="match status" value="2"/>
</dbReference>
<dbReference type="STRING" id="64144.ENSATEP00000016291"/>
<dbReference type="FunFam" id="3.40.50.300:FF:000366">
    <property type="entry name" value="GTPase, IMAP family member 2"/>
    <property type="match status" value="1"/>
</dbReference>
<keyword evidence="4" id="KW-0175">Coiled coil</keyword>
<name>A0A3Q1JNF5_ANATE</name>
<accession>A0A3Q1JNF5</accession>
<evidence type="ECO:0000256" key="1">
    <source>
        <dbReference type="ARBA" id="ARBA00008535"/>
    </source>
</evidence>
<dbReference type="PROSITE" id="PS51720">
    <property type="entry name" value="G_AIG1"/>
    <property type="match status" value="1"/>
</dbReference>
<comment type="similarity">
    <text evidence="1">Belongs to the TRAFAC class TrmE-Era-EngA-EngB-Septin-like GTPase superfamily. AIG1/Toc34/Toc159-like paraseptin GTPase family. IAN subfamily.</text>
</comment>
<dbReference type="PANTHER" id="PTHR10903">
    <property type="entry name" value="GTPASE, IMAP FAMILY MEMBER-RELATED"/>
    <property type="match status" value="1"/>
</dbReference>
<dbReference type="Ensembl" id="ENSATET00000016549.3">
    <property type="protein sequence ID" value="ENSATEP00000016291.2"/>
    <property type="gene ID" value="ENSATEG00000011341.3"/>
</dbReference>
<dbReference type="AlphaFoldDB" id="A0A3Q1JNF5"/>
<dbReference type="RefSeq" id="XP_026198970.1">
    <property type="nucleotide sequence ID" value="XM_026343185.1"/>
</dbReference>
<dbReference type="Proteomes" id="UP000265040">
    <property type="component" value="Chromosome 9"/>
</dbReference>
<evidence type="ECO:0000313" key="7">
    <source>
        <dbReference type="Ensembl" id="ENSATEP00000016291.2"/>
    </source>
</evidence>
<feature type="domain" description="AIG1-type G" evidence="6">
    <location>
        <begin position="260"/>
        <end position="461"/>
    </location>
</feature>